<protein>
    <submittedName>
        <fullName evidence="4">Alpha-galactosidase</fullName>
    </submittedName>
</protein>
<dbReference type="InterPro" id="IPR002252">
    <property type="entry name" value="Glyco_hydro_36"/>
</dbReference>
<dbReference type="PANTHER" id="PTHR43053">
    <property type="entry name" value="GLYCOSIDASE FAMILY 31"/>
    <property type="match status" value="1"/>
</dbReference>
<dbReference type="GO" id="GO:0016052">
    <property type="term" value="P:carbohydrate catabolic process"/>
    <property type="evidence" value="ECO:0007669"/>
    <property type="project" value="InterPro"/>
</dbReference>
<dbReference type="AlphaFoldDB" id="A0A2P8DT59"/>
<dbReference type="EMBL" id="PYGE01000016">
    <property type="protein sequence ID" value="PSL00385.1"/>
    <property type="molecule type" value="Genomic_DNA"/>
</dbReference>
<evidence type="ECO:0000256" key="2">
    <source>
        <dbReference type="ARBA" id="ARBA00023295"/>
    </source>
</evidence>
<dbReference type="InterPro" id="IPR050985">
    <property type="entry name" value="Alpha-glycosidase_related"/>
</dbReference>
<evidence type="ECO:0000313" key="4">
    <source>
        <dbReference type="EMBL" id="PSL00385.1"/>
    </source>
</evidence>
<dbReference type="SUPFAM" id="SSF51445">
    <property type="entry name" value="(Trans)glycosidases"/>
    <property type="match status" value="1"/>
</dbReference>
<keyword evidence="5" id="KW-1185">Reference proteome</keyword>
<organism evidence="4 5">
    <name type="scientific">Haloactinopolyspora alba</name>
    <dbReference type="NCBI Taxonomy" id="648780"/>
    <lineage>
        <taxon>Bacteria</taxon>
        <taxon>Bacillati</taxon>
        <taxon>Actinomycetota</taxon>
        <taxon>Actinomycetes</taxon>
        <taxon>Jiangellales</taxon>
        <taxon>Jiangellaceae</taxon>
        <taxon>Haloactinopolyspora</taxon>
    </lineage>
</organism>
<dbReference type="RefSeq" id="WP_205740886.1">
    <property type="nucleotide sequence ID" value="NZ_PYGE01000016.1"/>
</dbReference>
<accession>A0A2P8DT59</accession>
<comment type="caution">
    <text evidence="4">The sequence shown here is derived from an EMBL/GenBank/DDBJ whole genome shotgun (WGS) entry which is preliminary data.</text>
</comment>
<reference evidence="4 5" key="1">
    <citation type="submission" date="2018-03" db="EMBL/GenBank/DDBJ databases">
        <title>Genomic Encyclopedia of Archaeal and Bacterial Type Strains, Phase II (KMG-II): from individual species to whole genera.</title>
        <authorList>
            <person name="Goeker M."/>
        </authorList>
    </citation>
    <scope>NUCLEOTIDE SEQUENCE [LARGE SCALE GENOMIC DNA]</scope>
    <source>
        <strain evidence="4 5">DSM 45211</strain>
    </source>
</reference>
<proteinExistence type="predicted"/>
<sequence length="480" mass="52472">MTGFEPIDDAAPLPVDPVQGRVYEFGWQSWSPSTVYPVTAGHGYRPTDDVFLTPYYRREKPPSTTSFQGEGLLAVEPAPGEPVHVVALDDGRVEVPTIRAAYRDGAVRIVVDGAVEHTVDDGPGGLYGALARFADRYTASVGRPTIRSAPPVWASWYQYFTEFTEDDLVRNLDLMDRLELPVGVVRLDDAFQAGIGDWLEPSEGFTSVEGMIGRVLDRGRRAGIWTAPLLVGAHSRTFAEHPDWLVRDSAGQPILAMHNWDQDCYVLDPTHPGAAEYLREVFTTYAGYGATYFMVDFMYAGAVEGVRHDDVAALTAYRGALELIRESIGPDALLQGCGAPMFPSIGLVDTMRVGTDVAPHWDAAGEFSRPATQAAVVSTVGRGFTQGRFWVNDPDCLVARPQIERREVWADVVERYGAVRISSDGLDQLDDWGLETTRRLLEPARTEPFEPARVPIDPSLHGSGPTTAAATQEATDDADG</sequence>
<dbReference type="GO" id="GO:0004557">
    <property type="term" value="F:alpha-galactosidase activity"/>
    <property type="evidence" value="ECO:0007669"/>
    <property type="project" value="InterPro"/>
</dbReference>
<dbReference type="Pfam" id="PF02065">
    <property type="entry name" value="Melibiase"/>
    <property type="match status" value="1"/>
</dbReference>
<keyword evidence="2" id="KW-0326">Glycosidase</keyword>
<feature type="region of interest" description="Disordered" evidence="3">
    <location>
        <begin position="442"/>
        <end position="480"/>
    </location>
</feature>
<dbReference type="CDD" id="cd14791">
    <property type="entry name" value="GH36"/>
    <property type="match status" value="1"/>
</dbReference>
<evidence type="ECO:0000313" key="5">
    <source>
        <dbReference type="Proteomes" id="UP000243528"/>
    </source>
</evidence>
<dbReference type="PANTHER" id="PTHR43053:SF3">
    <property type="entry name" value="ALPHA-GALACTOSIDASE C-RELATED"/>
    <property type="match status" value="1"/>
</dbReference>
<keyword evidence="1" id="KW-0378">Hydrolase</keyword>
<gene>
    <name evidence="4" type="ORF">CLV30_11645</name>
</gene>
<dbReference type="InterPro" id="IPR013785">
    <property type="entry name" value="Aldolase_TIM"/>
</dbReference>
<dbReference type="Proteomes" id="UP000243528">
    <property type="component" value="Unassembled WGS sequence"/>
</dbReference>
<evidence type="ECO:0000256" key="3">
    <source>
        <dbReference type="SAM" id="MobiDB-lite"/>
    </source>
</evidence>
<dbReference type="InterPro" id="IPR017853">
    <property type="entry name" value="GH"/>
</dbReference>
<name>A0A2P8DT59_9ACTN</name>
<dbReference type="Gene3D" id="3.20.20.70">
    <property type="entry name" value="Aldolase class I"/>
    <property type="match status" value="1"/>
</dbReference>
<evidence type="ECO:0000256" key="1">
    <source>
        <dbReference type="ARBA" id="ARBA00022801"/>
    </source>
</evidence>